<name>A0A4D9DNJ9_9SAUR</name>
<keyword evidence="2" id="KW-0328">Glycosyltransferase</keyword>
<proteinExistence type="predicted"/>
<feature type="region of interest" description="Disordered" evidence="1">
    <location>
        <begin position="1"/>
        <end position="20"/>
    </location>
</feature>
<reference evidence="2 3" key="2">
    <citation type="submission" date="2019-04" db="EMBL/GenBank/DDBJ databases">
        <title>The genome sequence of big-headed turtle.</title>
        <authorList>
            <person name="Gong S."/>
        </authorList>
    </citation>
    <scope>NUCLEOTIDE SEQUENCE [LARGE SCALE GENOMIC DNA]</scope>
    <source>
        <strain evidence="2">DO16091913</strain>
        <tissue evidence="2">Muscle</tissue>
    </source>
</reference>
<feature type="compositionally biased region" description="Polar residues" evidence="1">
    <location>
        <begin position="7"/>
        <end position="20"/>
    </location>
</feature>
<evidence type="ECO:0000313" key="3">
    <source>
        <dbReference type="Proteomes" id="UP000297703"/>
    </source>
</evidence>
<keyword evidence="2" id="KW-0808">Transferase</keyword>
<evidence type="ECO:0000313" key="2">
    <source>
        <dbReference type="EMBL" id="TFJ99155.1"/>
    </source>
</evidence>
<sequence>MGRQAGSEIQSNHKTNNQSRTPFSIQESAYSFCFQLLHCQITQAVLHGSCNRHEVQFVSLELPALALDNLYFFLSDKNRRLFHDNCSNLQSRVRHLLFGHVLCCIVCFDSR</sequence>
<dbReference type="Proteomes" id="UP000297703">
    <property type="component" value="Unassembled WGS sequence"/>
</dbReference>
<accession>A0A4D9DNJ9</accession>
<dbReference type="GO" id="GO:0016757">
    <property type="term" value="F:glycosyltransferase activity"/>
    <property type="evidence" value="ECO:0007669"/>
    <property type="project" value="UniProtKB-KW"/>
</dbReference>
<gene>
    <name evidence="2" type="ORF">DR999_PMT18837</name>
</gene>
<reference evidence="2 3" key="1">
    <citation type="submission" date="2019-04" db="EMBL/GenBank/DDBJ databases">
        <title>Draft genome of the big-headed turtle Platysternon megacephalum.</title>
        <authorList>
            <person name="Gong S."/>
        </authorList>
    </citation>
    <scope>NUCLEOTIDE SEQUENCE [LARGE SCALE GENOMIC DNA]</scope>
    <source>
        <strain evidence="2">DO16091913</strain>
        <tissue evidence="2">Muscle</tissue>
    </source>
</reference>
<protein>
    <submittedName>
        <fullName evidence="2">Dolichol-phosphate mannosyltransferase subunit 3</fullName>
    </submittedName>
</protein>
<organism evidence="2 3">
    <name type="scientific">Platysternon megacephalum</name>
    <name type="common">big-headed turtle</name>
    <dbReference type="NCBI Taxonomy" id="55544"/>
    <lineage>
        <taxon>Eukaryota</taxon>
        <taxon>Metazoa</taxon>
        <taxon>Chordata</taxon>
        <taxon>Craniata</taxon>
        <taxon>Vertebrata</taxon>
        <taxon>Euteleostomi</taxon>
        <taxon>Archelosauria</taxon>
        <taxon>Testudinata</taxon>
        <taxon>Testudines</taxon>
        <taxon>Cryptodira</taxon>
        <taxon>Durocryptodira</taxon>
        <taxon>Testudinoidea</taxon>
        <taxon>Platysternidae</taxon>
        <taxon>Platysternon</taxon>
    </lineage>
</organism>
<dbReference type="EMBL" id="QXTE01000346">
    <property type="protein sequence ID" value="TFJ99155.1"/>
    <property type="molecule type" value="Genomic_DNA"/>
</dbReference>
<comment type="caution">
    <text evidence="2">The sequence shown here is derived from an EMBL/GenBank/DDBJ whole genome shotgun (WGS) entry which is preliminary data.</text>
</comment>
<dbReference type="AlphaFoldDB" id="A0A4D9DNJ9"/>
<keyword evidence="3" id="KW-1185">Reference proteome</keyword>
<evidence type="ECO:0000256" key="1">
    <source>
        <dbReference type="SAM" id="MobiDB-lite"/>
    </source>
</evidence>